<dbReference type="InterPro" id="IPR029045">
    <property type="entry name" value="ClpP/crotonase-like_dom_sf"/>
</dbReference>
<dbReference type="PANTHER" id="PTHR43459:SF1">
    <property type="entry name" value="EG:BACN32G11.4 PROTEIN"/>
    <property type="match status" value="1"/>
</dbReference>
<evidence type="ECO:0000256" key="1">
    <source>
        <dbReference type="ARBA" id="ARBA00005254"/>
    </source>
</evidence>
<dbReference type="Proteomes" id="UP000681425">
    <property type="component" value="Chromosome"/>
</dbReference>
<proteinExistence type="inferred from homology"/>
<reference evidence="2" key="1">
    <citation type="submission" date="2021-04" db="EMBL/GenBank/DDBJ databases">
        <title>Isolation of p-tert-butylphenol degrading bacteria Sphingobium phenoxybenzoativorans Tas13 from active sludge.</title>
        <authorList>
            <person name="Li Y."/>
        </authorList>
    </citation>
    <scope>NUCLEOTIDE SEQUENCE</scope>
    <source>
        <strain evidence="2">Tas13</strain>
    </source>
</reference>
<dbReference type="Gene3D" id="3.90.226.10">
    <property type="entry name" value="2-enoyl-CoA Hydratase, Chain A, domain 1"/>
    <property type="match status" value="1"/>
</dbReference>
<dbReference type="SUPFAM" id="SSF52096">
    <property type="entry name" value="ClpP/crotonase"/>
    <property type="match status" value="1"/>
</dbReference>
<dbReference type="InterPro" id="IPR001753">
    <property type="entry name" value="Enoyl-CoA_hydra/iso"/>
</dbReference>
<dbReference type="AlphaFoldDB" id="A0A975K8I8"/>
<dbReference type="Pfam" id="PF00378">
    <property type="entry name" value="ECH_1"/>
    <property type="match status" value="1"/>
</dbReference>
<dbReference type="RefSeq" id="WP_212610071.1">
    <property type="nucleotide sequence ID" value="NZ_CP073910.1"/>
</dbReference>
<dbReference type="Gene3D" id="1.10.12.10">
    <property type="entry name" value="Lyase 2-enoyl-coa Hydratase, Chain A, domain 2"/>
    <property type="match status" value="1"/>
</dbReference>
<dbReference type="GO" id="GO:0016853">
    <property type="term" value="F:isomerase activity"/>
    <property type="evidence" value="ECO:0007669"/>
    <property type="project" value="UniProtKB-KW"/>
</dbReference>
<evidence type="ECO:0000313" key="3">
    <source>
        <dbReference type="Proteomes" id="UP000681425"/>
    </source>
</evidence>
<name>A0A975K8I8_9SPHN</name>
<keyword evidence="2" id="KW-0413">Isomerase</keyword>
<dbReference type="PANTHER" id="PTHR43459">
    <property type="entry name" value="ENOYL-COA HYDRATASE"/>
    <property type="match status" value="1"/>
</dbReference>
<dbReference type="KEGG" id="spph:KFK14_04825"/>
<dbReference type="GO" id="GO:0010124">
    <property type="term" value="P:phenylacetate catabolic process"/>
    <property type="evidence" value="ECO:0007669"/>
    <property type="project" value="InterPro"/>
</dbReference>
<dbReference type="InterPro" id="IPR011968">
    <property type="entry name" value="PaaB1"/>
</dbReference>
<dbReference type="EMBL" id="CP073910">
    <property type="protein sequence ID" value="QUT06771.1"/>
    <property type="molecule type" value="Genomic_DNA"/>
</dbReference>
<comment type="similarity">
    <text evidence="1">Belongs to the enoyl-CoA hydratase/isomerase family.</text>
</comment>
<evidence type="ECO:0000313" key="2">
    <source>
        <dbReference type="EMBL" id="QUT06771.1"/>
    </source>
</evidence>
<protein>
    <submittedName>
        <fullName evidence="2">2-(1,2-epoxy-1,2-dihydrophenyl)acetyl-CoA isomerase</fullName>
        <ecNumber evidence="2">5.3.3.18</ecNumber>
    </submittedName>
</protein>
<gene>
    <name evidence="2" type="ORF">KFK14_04825</name>
</gene>
<organism evidence="2 3">
    <name type="scientific">Sphingobium phenoxybenzoativorans</name>
    <dbReference type="NCBI Taxonomy" id="1592790"/>
    <lineage>
        <taxon>Bacteria</taxon>
        <taxon>Pseudomonadati</taxon>
        <taxon>Pseudomonadota</taxon>
        <taxon>Alphaproteobacteria</taxon>
        <taxon>Sphingomonadales</taxon>
        <taxon>Sphingomonadaceae</taxon>
        <taxon>Sphingobium</taxon>
    </lineage>
</organism>
<dbReference type="NCBIfam" id="TIGR02280">
    <property type="entry name" value="PaaB1"/>
    <property type="match status" value="1"/>
</dbReference>
<keyword evidence="3" id="KW-1185">Reference proteome</keyword>
<dbReference type="CDD" id="cd06558">
    <property type="entry name" value="crotonase-like"/>
    <property type="match status" value="1"/>
</dbReference>
<dbReference type="InterPro" id="IPR014748">
    <property type="entry name" value="Enoyl-CoA_hydra_C"/>
</dbReference>
<accession>A0A975K8I8</accession>
<sequence>MNEDSPVLLSIDGGVGRIMLNRPDRLNAFTVGMHEALMRALDTLEADGSVRVILLTGAGRAFSAGQDLAERNVESGAPLDLGHNIETYYNPLVRRIVALPFPVICAVNGVAAGAGANIALLADIVIAKRSARFIQAFAKIGLLPDSGGTWTLPHLVGNPRAMAMALTGEPVDASQAADWGMIWKAVDDEAFDTEVEKLLMTLAAAPTAGLVETKRAIRRSWASTFDDQLDHERDAQRRLGLTNDYREGVSAFKEKRSPAFKGR</sequence>
<dbReference type="EC" id="5.3.3.18" evidence="2"/>